<gene>
    <name evidence="1" type="ORF">K466DRAFT_604989</name>
</gene>
<dbReference type="AlphaFoldDB" id="A0A5C3NVR0"/>
<evidence type="ECO:0000313" key="1">
    <source>
        <dbReference type="EMBL" id="TFK80849.1"/>
    </source>
</evidence>
<keyword evidence="2" id="KW-1185">Reference proteome</keyword>
<dbReference type="EMBL" id="ML211696">
    <property type="protein sequence ID" value="TFK80849.1"/>
    <property type="molecule type" value="Genomic_DNA"/>
</dbReference>
<proteinExistence type="predicted"/>
<evidence type="ECO:0000313" key="2">
    <source>
        <dbReference type="Proteomes" id="UP000308197"/>
    </source>
</evidence>
<dbReference type="Proteomes" id="UP000308197">
    <property type="component" value="Unassembled WGS sequence"/>
</dbReference>
<name>A0A5C3NVR0_9APHY</name>
<reference evidence="1 2" key="1">
    <citation type="journal article" date="2019" name="Nat. Ecol. Evol.">
        <title>Megaphylogeny resolves global patterns of mushroom evolution.</title>
        <authorList>
            <person name="Varga T."/>
            <person name="Krizsan K."/>
            <person name="Foldi C."/>
            <person name="Dima B."/>
            <person name="Sanchez-Garcia M."/>
            <person name="Sanchez-Ramirez S."/>
            <person name="Szollosi G.J."/>
            <person name="Szarkandi J.G."/>
            <person name="Papp V."/>
            <person name="Albert L."/>
            <person name="Andreopoulos W."/>
            <person name="Angelini C."/>
            <person name="Antonin V."/>
            <person name="Barry K.W."/>
            <person name="Bougher N.L."/>
            <person name="Buchanan P."/>
            <person name="Buyck B."/>
            <person name="Bense V."/>
            <person name="Catcheside P."/>
            <person name="Chovatia M."/>
            <person name="Cooper J."/>
            <person name="Damon W."/>
            <person name="Desjardin D."/>
            <person name="Finy P."/>
            <person name="Geml J."/>
            <person name="Haridas S."/>
            <person name="Hughes K."/>
            <person name="Justo A."/>
            <person name="Karasinski D."/>
            <person name="Kautmanova I."/>
            <person name="Kiss B."/>
            <person name="Kocsube S."/>
            <person name="Kotiranta H."/>
            <person name="LaButti K.M."/>
            <person name="Lechner B.E."/>
            <person name="Liimatainen K."/>
            <person name="Lipzen A."/>
            <person name="Lukacs Z."/>
            <person name="Mihaltcheva S."/>
            <person name="Morgado L.N."/>
            <person name="Niskanen T."/>
            <person name="Noordeloos M.E."/>
            <person name="Ohm R.A."/>
            <person name="Ortiz-Santana B."/>
            <person name="Ovrebo C."/>
            <person name="Racz N."/>
            <person name="Riley R."/>
            <person name="Savchenko A."/>
            <person name="Shiryaev A."/>
            <person name="Soop K."/>
            <person name="Spirin V."/>
            <person name="Szebenyi C."/>
            <person name="Tomsovsky M."/>
            <person name="Tulloss R.E."/>
            <person name="Uehling J."/>
            <person name="Grigoriev I.V."/>
            <person name="Vagvolgyi C."/>
            <person name="Papp T."/>
            <person name="Martin F.M."/>
            <person name="Miettinen O."/>
            <person name="Hibbett D.S."/>
            <person name="Nagy L.G."/>
        </authorList>
    </citation>
    <scope>NUCLEOTIDE SEQUENCE [LARGE SCALE GENOMIC DNA]</scope>
    <source>
        <strain evidence="1 2">HHB13444</strain>
    </source>
</reference>
<sequence length="280" mass="31229">MDLQSSSQNSHCPPLGRSPKRSWLVAGFSYVEHVGREVREAALLTDRSRRRRVELKPPAALADGSGVANARRIKRVRWLTEIAERRLVDRLLDFRNSKRCIFTISQVPKEACWGPRTATADLSGVLCWWGQPVRVWAIGYLRRLAIVVQVDAPLPQVIVGVEFVRDVDAESMGRLSGRHAGEAGAGGMFESKRISNGGGSIRMFREVYDATKEYTSKCRMPRISLSDLVIGDVVLVETKMMRIAGSAGWASWYELQSISRLLPRPCGVDDAVIDDFPFSL</sequence>
<dbReference type="InParanoid" id="A0A5C3NVR0"/>
<organism evidence="1 2">
    <name type="scientific">Polyporus arcularius HHB13444</name>
    <dbReference type="NCBI Taxonomy" id="1314778"/>
    <lineage>
        <taxon>Eukaryota</taxon>
        <taxon>Fungi</taxon>
        <taxon>Dikarya</taxon>
        <taxon>Basidiomycota</taxon>
        <taxon>Agaricomycotina</taxon>
        <taxon>Agaricomycetes</taxon>
        <taxon>Polyporales</taxon>
        <taxon>Polyporaceae</taxon>
        <taxon>Polyporus</taxon>
    </lineage>
</organism>
<protein>
    <submittedName>
        <fullName evidence="1">Uncharacterized protein</fullName>
    </submittedName>
</protein>
<accession>A0A5C3NVR0</accession>